<evidence type="ECO:0000313" key="1">
    <source>
        <dbReference type="EMBL" id="MCW6055804.1"/>
    </source>
</evidence>
<reference evidence="1" key="1">
    <citation type="submission" date="2021-08" db="EMBL/GenBank/DDBJ databases">
        <title>Characterization of Pseudomonas fragariae.</title>
        <authorList>
            <person name="Carvalho R."/>
            <person name="Marin M."/>
        </authorList>
    </citation>
    <scope>NUCLEOTIDE SEQUENCE</scope>
    <source>
        <strain evidence="1">17</strain>
    </source>
</reference>
<dbReference type="EMBL" id="JAINZM010000008">
    <property type="protein sequence ID" value="MCW6055804.1"/>
    <property type="molecule type" value="Genomic_DNA"/>
</dbReference>
<evidence type="ECO:0000313" key="2">
    <source>
        <dbReference type="Proteomes" id="UP001142690"/>
    </source>
</evidence>
<protein>
    <submittedName>
        <fullName evidence="1">Uncharacterized protein</fullName>
    </submittedName>
</protein>
<comment type="caution">
    <text evidence="1">The sequence shown here is derived from an EMBL/GenBank/DDBJ whole genome shotgun (WGS) entry which is preliminary data.</text>
</comment>
<sequence length="114" mass="13198">MPIQEHKFSDLAEFWQFISPGGDLIQRMGMTARPVFRGQGNASWPLAPSALRPDVIDQYTTSRSIYRQTDHVMFFEYELLGAYAHHCDEMGLAICNDLQSKWRRPAIIAFFDRD</sequence>
<name>A0ABT3LH57_9PSED</name>
<keyword evidence="2" id="KW-1185">Reference proteome</keyword>
<organism evidence="1 2">
    <name type="scientific">Pseudomonas fragariae</name>
    <name type="common">ex Marin et al. 2024</name>
    <dbReference type="NCBI Taxonomy" id="3080056"/>
    <lineage>
        <taxon>Bacteria</taxon>
        <taxon>Pseudomonadati</taxon>
        <taxon>Pseudomonadota</taxon>
        <taxon>Gammaproteobacteria</taxon>
        <taxon>Pseudomonadales</taxon>
        <taxon>Pseudomonadaceae</taxon>
        <taxon>Pseudomonas</taxon>
    </lineage>
</organism>
<proteinExistence type="predicted"/>
<gene>
    <name evidence="1" type="ORF">K7K06_09075</name>
</gene>
<accession>A0ABT3LH57</accession>
<dbReference type="Proteomes" id="UP001142690">
    <property type="component" value="Unassembled WGS sequence"/>
</dbReference>